<name>A0ACB9H196_CICIN</name>
<protein>
    <submittedName>
        <fullName evidence="1">Uncharacterized protein</fullName>
    </submittedName>
</protein>
<comment type="caution">
    <text evidence="1">The sequence shown here is derived from an EMBL/GenBank/DDBJ whole genome shotgun (WGS) entry which is preliminary data.</text>
</comment>
<evidence type="ECO:0000313" key="1">
    <source>
        <dbReference type="EMBL" id="KAI3789223.1"/>
    </source>
</evidence>
<accession>A0ACB9H196</accession>
<dbReference type="EMBL" id="CM042009">
    <property type="protein sequence ID" value="KAI3789223.1"/>
    <property type="molecule type" value="Genomic_DNA"/>
</dbReference>
<reference evidence="1 2" key="2">
    <citation type="journal article" date="2022" name="Mol. Ecol. Resour.">
        <title>The genomes of chicory, endive, great burdock and yacon provide insights into Asteraceae paleo-polyploidization history and plant inulin production.</title>
        <authorList>
            <person name="Fan W."/>
            <person name="Wang S."/>
            <person name="Wang H."/>
            <person name="Wang A."/>
            <person name="Jiang F."/>
            <person name="Liu H."/>
            <person name="Zhao H."/>
            <person name="Xu D."/>
            <person name="Zhang Y."/>
        </authorList>
    </citation>
    <scope>NUCLEOTIDE SEQUENCE [LARGE SCALE GENOMIC DNA]</scope>
    <source>
        <strain evidence="2">cv. Punajuju</strain>
        <tissue evidence="1">Leaves</tissue>
    </source>
</reference>
<evidence type="ECO:0000313" key="2">
    <source>
        <dbReference type="Proteomes" id="UP001055811"/>
    </source>
</evidence>
<dbReference type="Proteomes" id="UP001055811">
    <property type="component" value="Linkage Group LG01"/>
</dbReference>
<organism evidence="1 2">
    <name type="scientific">Cichorium intybus</name>
    <name type="common">Chicory</name>
    <dbReference type="NCBI Taxonomy" id="13427"/>
    <lineage>
        <taxon>Eukaryota</taxon>
        <taxon>Viridiplantae</taxon>
        <taxon>Streptophyta</taxon>
        <taxon>Embryophyta</taxon>
        <taxon>Tracheophyta</taxon>
        <taxon>Spermatophyta</taxon>
        <taxon>Magnoliopsida</taxon>
        <taxon>eudicotyledons</taxon>
        <taxon>Gunneridae</taxon>
        <taxon>Pentapetalae</taxon>
        <taxon>asterids</taxon>
        <taxon>campanulids</taxon>
        <taxon>Asterales</taxon>
        <taxon>Asteraceae</taxon>
        <taxon>Cichorioideae</taxon>
        <taxon>Cichorieae</taxon>
        <taxon>Cichoriinae</taxon>
        <taxon>Cichorium</taxon>
    </lineage>
</organism>
<gene>
    <name evidence="1" type="ORF">L2E82_02014</name>
</gene>
<reference evidence="2" key="1">
    <citation type="journal article" date="2022" name="Mol. Ecol. Resour.">
        <title>The genomes of chicory, endive, great burdock and yacon provide insights into Asteraceae palaeo-polyploidization history and plant inulin production.</title>
        <authorList>
            <person name="Fan W."/>
            <person name="Wang S."/>
            <person name="Wang H."/>
            <person name="Wang A."/>
            <person name="Jiang F."/>
            <person name="Liu H."/>
            <person name="Zhao H."/>
            <person name="Xu D."/>
            <person name="Zhang Y."/>
        </authorList>
    </citation>
    <scope>NUCLEOTIDE SEQUENCE [LARGE SCALE GENOMIC DNA]</scope>
    <source>
        <strain evidence="2">cv. Punajuju</strain>
    </source>
</reference>
<keyword evidence="2" id="KW-1185">Reference proteome</keyword>
<proteinExistence type="predicted"/>
<sequence length="76" mass="8476">MEKKIRHSLVVARSPEEGGQQPGGGLWRNGRKLEAIPVVVFGCRRSIRCAVLSLVGFTELPHGFLHCRLEVKNKLL</sequence>